<organism evidence="6 7">
    <name type="scientific">Paucilactobacillus hokkaidonensis</name>
    <dbReference type="NCBI Taxonomy" id="1193095"/>
    <lineage>
        <taxon>Bacteria</taxon>
        <taxon>Bacillati</taxon>
        <taxon>Bacillota</taxon>
        <taxon>Bacilli</taxon>
        <taxon>Lactobacillales</taxon>
        <taxon>Lactobacillaceae</taxon>
        <taxon>Paucilactobacillus</taxon>
    </lineage>
</organism>
<dbReference type="SUPFAM" id="SSF53822">
    <property type="entry name" value="Periplasmic binding protein-like I"/>
    <property type="match status" value="1"/>
</dbReference>
<keyword evidence="2" id="KW-0805">Transcription regulation</keyword>
<dbReference type="Pfam" id="PF13377">
    <property type="entry name" value="Peripla_BP_3"/>
    <property type="match status" value="1"/>
</dbReference>
<evidence type="ECO:0000259" key="5">
    <source>
        <dbReference type="PROSITE" id="PS50932"/>
    </source>
</evidence>
<keyword evidence="7" id="KW-1185">Reference proteome</keyword>
<dbReference type="PROSITE" id="PS50932">
    <property type="entry name" value="HTH_LACI_2"/>
    <property type="match status" value="1"/>
</dbReference>
<name>A0ABR5Q574_9LACO</name>
<dbReference type="Gene3D" id="3.40.50.2300">
    <property type="match status" value="2"/>
</dbReference>
<dbReference type="PANTHER" id="PTHR30146">
    <property type="entry name" value="LACI-RELATED TRANSCRIPTIONAL REPRESSOR"/>
    <property type="match status" value="1"/>
</dbReference>
<proteinExistence type="predicted"/>
<keyword evidence="1" id="KW-0678">Repressor</keyword>
<dbReference type="CDD" id="cd01392">
    <property type="entry name" value="HTH_LacI"/>
    <property type="match status" value="1"/>
</dbReference>
<dbReference type="Gene3D" id="1.10.260.40">
    <property type="entry name" value="lambda repressor-like DNA-binding domains"/>
    <property type="match status" value="1"/>
</dbReference>
<dbReference type="Pfam" id="PF00356">
    <property type="entry name" value="LacI"/>
    <property type="match status" value="1"/>
</dbReference>
<dbReference type="EMBL" id="JQCH01000011">
    <property type="protein sequence ID" value="KRO09866.1"/>
    <property type="molecule type" value="Genomic_DNA"/>
</dbReference>
<dbReference type="PRINTS" id="PR00036">
    <property type="entry name" value="HTHLACI"/>
</dbReference>
<dbReference type="InterPro" id="IPR000843">
    <property type="entry name" value="HTH_LacI"/>
</dbReference>
<accession>A0ABR5Q574</accession>
<evidence type="ECO:0000313" key="7">
    <source>
        <dbReference type="Proteomes" id="UP000051884"/>
    </source>
</evidence>
<keyword evidence="3" id="KW-0238">DNA-binding</keyword>
<dbReference type="PANTHER" id="PTHR30146:SF148">
    <property type="entry name" value="HTH-TYPE TRANSCRIPTIONAL REPRESSOR PURR-RELATED"/>
    <property type="match status" value="1"/>
</dbReference>
<dbReference type="InterPro" id="IPR046335">
    <property type="entry name" value="LacI/GalR-like_sensor"/>
</dbReference>
<dbReference type="InterPro" id="IPR028082">
    <property type="entry name" value="Peripla_BP_I"/>
</dbReference>
<evidence type="ECO:0000256" key="1">
    <source>
        <dbReference type="ARBA" id="ARBA00022491"/>
    </source>
</evidence>
<evidence type="ECO:0000313" key="6">
    <source>
        <dbReference type="EMBL" id="KRO09866.1"/>
    </source>
</evidence>
<keyword evidence="4" id="KW-0804">Transcription</keyword>
<protein>
    <submittedName>
        <fullName evidence="6">Hexuronate utilization operon transcriptional repressor ExuR</fullName>
    </submittedName>
</protein>
<sequence>MNLLVTIKEVAKLAGVSMTTVSRAYNPKSVIKESTRQKIFSIAKDIGYAPNLSARGLVTNKKFVIGVFLSSIHTNMSTFLSDILSNIHDGLPDNYLLSVEGIDRITDFNQKVKNRFDGVIVVSQSTADDTFIYQLKDNHIPSVVILRPIDNDDIYNIYSDDETGILEEIKLIAENGHKSIGMIGGRPEFVASIKRRRAVETGCAINALSLEPAAIKMGDYSPESGQVLMEEILELPTDQRPTCIVCANDDMAVGAIRACYENNINVPNDISIIGFDNVDYSKISTPALTTVSNPIGLMSNMAIKKLISIINDETDNDNPQTSVVLQPKLIIRESLANIK</sequence>
<dbReference type="Proteomes" id="UP000051884">
    <property type="component" value="Unassembled WGS sequence"/>
</dbReference>
<evidence type="ECO:0000256" key="4">
    <source>
        <dbReference type="ARBA" id="ARBA00023163"/>
    </source>
</evidence>
<feature type="domain" description="HTH lacI-type" evidence="5">
    <location>
        <begin position="5"/>
        <end position="59"/>
    </location>
</feature>
<evidence type="ECO:0000256" key="2">
    <source>
        <dbReference type="ARBA" id="ARBA00023015"/>
    </source>
</evidence>
<evidence type="ECO:0000256" key="3">
    <source>
        <dbReference type="ARBA" id="ARBA00023125"/>
    </source>
</evidence>
<dbReference type="SUPFAM" id="SSF47413">
    <property type="entry name" value="lambda repressor-like DNA-binding domains"/>
    <property type="match status" value="1"/>
</dbReference>
<dbReference type="InterPro" id="IPR010982">
    <property type="entry name" value="Lambda_DNA-bd_dom_sf"/>
</dbReference>
<dbReference type="CDD" id="cd06267">
    <property type="entry name" value="PBP1_LacI_sugar_binding-like"/>
    <property type="match status" value="1"/>
</dbReference>
<comment type="caution">
    <text evidence="6">The sequence shown here is derived from an EMBL/GenBank/DDBJ whole genome shotgun (WGS) entry which is preliminary data.</text>
</comment>
<dbReference type="SMART" id="SM00354">
    <property type="entry name" value="HTH_LACI"/>
    <property type="match status" value="1"/>
</dbReference>
<gene>
    <name evidence="6" type="ORF">IV59_GL000334</name>
</gene>
<reference evidence="6 7" key="1">
    <citation type="journal article" date="2015" name="Genome Announc.">
        <title>Expanding the biotechnology potential of lactobacilli through comparative genomics of 213 strains and associated genera.</title>
        <authorList>
            <person name="Sun Z."/>
            <person name="Harris H.M."/>
            <person name="McCann A."/>
            <person name="Guo C."/>
            <person name="Argimon S."/>
            <person name="Zhang W."/>
            <person name="Yang X."/>
            <person name="Jeffery I.B."/>
            <person name="Cooney J.C."/>
            <person name="Kagawa T.F."/>
            <person name="Liu W."/>
            <person name="Song Y."/>
            <person name="Salvetti E."/>
            <person name="Wrobel A."/>
            <person name="Rasinkangas P."/>
            <person name="Parkhill J."/>
            <person name="Rea M.C."/>
            <person name="O'Sullivan O."/>
            <person name="Ritari J."/>
            <person name="Douillard F.P."/>
            <person name="Paul Ross R."/>
            <person name="Yang R."/>
            <person name="Briner A.E."/>
            <person name="Felis G.E."/>
            <person name="de Vos W.M."/>
            <person name="Barrangou R."/>
            <person name="Klaenhammer T.R."/>
            <person name="Caufield P.W."/>
            <person name="Cui Y."/>
            <person name="Zhang H."/>
            <person name="O'Toole P.W."/>
        </authorList>
    </citation>
    <scope>NUCLEOTIDE SEQUENCE [LARGE SCALE GENOMIC DNA]</scope>
    <source>
        <strain evidence="6 7">DSM 26202</strain>
    </source>
</reference>